<name>A0A7R8UA23_HERIL</name>
<dbReference type="EMBL" id="LR899009">
    <property type="protein sequence ID" value="CAD7076958.1"/>
    <property type="molecule type" value="Genomic_DNA"/>
</dbReference>
<dbReference type="Proteomes" id="UP000594454">
    <property type="component" value="Chromosome 1"/>
</dbReference>
<gene>
    <name evidence="1" type="ORF">HERILL_LOCUS340</name>
</gene>
<evidence type="ECO:0000313" key="2">
    <source>
        <dbReference type="Proteomes" id="UP000594454"/>
    </source>
</evidence>
<sequence>MKEERNCKINCQFVKDFHSSQLLREFISTEPSCQFVVPPLSLRSPRSVSPPPPNIVGVITSRIKSK</sequence>
<evidence type="ECO:0000313" key="1">
    <source>
        <dbReference type="EMBL" id="CAD7076958.1"/>
    </source>
</evidence>
<reference evidence="1 2" key="1">
    <citation type="submission" date="2020-11" db="EMBL/GenBank/DDBJ databases">
        <authorList>
            <person name="Wallbank WR R."/>
            <person name="Pardo Diaz C."/>
            <person name="Kozak K."/>
            <person name="Martin S."/>
            <person name="Jiggins C."/>
            <person name="Moest M."/>
            <person name="Warren A I."/>
            <person name="Generalovic N T."/>
            <person name="Byers J.R.P. K."/>
            <person name="Montejo-Kovacevich G."/>
            <person name="Yen C E."/>
        </authorList>
    </citation>
    <scope>NUCLEOTIDE SEQUENCE [LARGE SCALE GENOMIC DNA]</scope>
</reference>
<dbReference type="AlphaFoldDB" id="A0A7R8UA23"/>
<proteinExistence type="predicted"/>
<accession>A0A7R8UA23</accession>
<protein>
    <submittedName>
        <fullName evidence="1">Uncharacterized protein</fullName>
    </submittedName>
</protein>
<organism evidence="1 2">
    <name type="scientific">Hermetia illucens</name>
    <name type="common">Black soldier fly</name>
    <dbReference type="NCBI Taxonomy" id="343691"/>
    <lineage>
        <taxon>Eukaryota</taxon>
        <taxon>Metazoa</taxon>
        <taxon>Ecdysozoa</taxon>
        <taxon>Arthropoda</taxon>
        <taxon>Hexapoda</taxon>
        <taxon>Insecta</taxon>
        <taxon>Pterygota</taxon>
        <taxon>Neoptera</taxon>
        <taxon>Endopterygota</taxon>
        <taxon>Diptera</taxon>
        <taxon>Brachycera</taxon>
        <taxon>Stratiomyomorpha</taxon>
        <taxon>Stratiomyidae</taxon>
        <taxon>Hermetiinae</taxon>
        <taxon>Hermetia</taxon>
    </lineage>
</organism>
<dbReference type="InParanoid" id="A0A7R8UA23"/>
<keyword evidence="2" id="KW-1185">Reference proteome</keyword>